<dbReference type="PIRSF" id="PIRSF039096">
    <property type="entry name" value="p16-ARC"/>
    <property type="match status" value="1"/>
</dbReference>
<evidence type="ECO:0000256" key="6">
    <source>
        <dbReference type="RuleBase" id="RU004301"/>
    </source>
</evidence>
<keyword evidence="3" id="KW-0963">Cytoplasm</keyword>
<proteinExistence type="inferred from homology"/>
<evidence type="ECO:0000256" key="1">
    <source>
        <dbReference type="ARBA" id="ARBA00004245"/>
    </source>
</evidence>
<evidence type="ECO:0000256" key="3">
    <source>
        <dbReference type="ARBA" id="ARBA00022490"/>
    </source>
</evidence>
<dbReference type="InterPro" id="IPR036743">
    <property type="entry name" value="ARPC5_sf"/>
</dbReference>
<protein>
    <recommendedName>
        <fullName evidence="6">Actin-related protein 2/3 complex subunit 5</fullName>
    </recommendedName>
</protein>
<sequence length="151" mass="17004">MAKNILTNTSYRKLDVDAYDPDQYDEAEDVDTPGLGPDDRQVSQLLQSNRTFEALKVSLLNPPLKSKNQAVKDKATTLVTKVLTSFKVNDIENAVTQLSDAEVELLLKYVYKAMELLADGQTCNILLSWHSQIFNRCGHGGIMRVFCERNH</sequence>
<keyword evidence="4 6" id="KW-0206">Cytoskeleton</keyword>
<dbReference type="Proteomes" id="UP000887540">
    <property type="component" value="Unplaced"/>
</dbReference>
<dbReference type="WBParaSite" id="ACRNAN_scaffold7043.g15524.t1">
    <property type="protein sequence ID" value="ACRNAN_scaffold7043.g15524.t1"/>
    <property type="gene ID" value="ACRNAN_scaffold7043.g15524"/>
</dbReference>
<dbReference type="GO" id="GO:0034314">
    <property type="term" value="P:Arp2/3 complex-mediated actin nucleation"/>
    <property type="evidence" value="ECO:0007669"/>
    <property type="project" value="InterPro"/>
</dbReference>
<dbReference type="InterPro" id="IPR006789">
    <property type="entry name" value="ARPC5"/>
</dbReference>
<dbReference type="GO" id="GO:0030833">
    <property type="term" value="P:regulation of actin filament polymerization"/>
    <property type="evidence" value="ECO:0007669"/>
    <property type="project" value="InterPro"/>
</dbReference>
<dbReference type="FunFam" id="1.25.40.190:FF:000003">
    <property type="entry name" value="Actin-related protein 2/3 complex subunit 5"/>
    <property type="match status" value="1"/>
</dbReference>
<reference evidence="8" key="1">
    <citation type="submission" date="2022-11" db="UniProtKB">
        <authorList>
            <consortium name="WormBaseParasite"/>
        </authorList>
    </citation>
    <scope>IDENTIFICATION</scope>
</reference>
<accession>A0A914EBL5</accession>
<evidence type="ECO:0000313" key="8">
    <source>
        <dbReference type="WBParaSite" id="ACRNAN_scaffold7043.g15524.t1"/>
    </source>
</evidence>
<organism evidence="7 8">
    <name type="scientific">Acrobeloides nanus</name>
    <dbReference type="NCBI Taxonomy" id="290746"/>
    <lineage>
        <taxon>Eukaryota</taxon>
        <taxon>Metazoa</taxon>
        <taxon>Ecdysozoa</taxon>
        <taxon>Nematoda</taxon>
        <taxon>Chromadorea</taxon>
        <taxon>Rhabditida</taxon>
        <taxon>Tylenchina</taxon>
        <taxon>Cephalobomorpha</taxon>
        <taxon>Cephaloboidea</taxon>
        <taxon>Cephalobidae</taxon>
        <taxon>Acrobeloides</taxon>
    </lineage>
</organism>
<dbReference type="PANTHER" id="PTHR12644">
    <property type="entry name" value="ARP2/3 COMPLEX 16 KD SUBUNIT P16-ARC"/>
    <property type="match status" value="1"/>
</dbReference>
<dbReference type="AlphaFoldDB" id="A0A914EBL5"/>
<comment type="similarity">
    <text evidence="2 6">Belongs to the ARPC5 family.</text>
</comment>
<comment type="function">
    <text evidence="6">Functions as component of the Arp2/3 complex which is involved in regulation of actin polymerization and together with an activating nucleation-promoting factor (NPF) mediates the formation of branched actin networks. Arp2/3 complex plays a critical role in the control of cell morphogenesis via the modulation of cell polarity development.</text>
</comment>
<comment type="subcellular location">
    <subcellularLocation>
        <location evidence="1">Cytoplasm</location>
        <location evidence="1">Cytoskeleton</location>
    </subcellularLocation>
</comment>
<evidence type="ECO:0000256" key="2">
    <source>
        <dbReference type="ARBA" id="ARBA00006084"/>
    </source>
</evidence>
<comment type="function">
    <text evidence="5">Functions as a component of the Arp2/3 complex which is involved in regulation of actin polymerization and together with an activating nucleation-promoting factor (NPF) mediates the formation of branched actin networks.</text>
</comment>
<name>A0A914EBL5_9BILA</name>
<dbReference type="GO" id="GO:0005885">
    <property type="term" value="C:Arp2/3 protein complex"/>
    <property type="evidence" value="ECO:0007669"/>
    <property type="project" value="InterPro"/>
</dbReference>
<dbReference type="Pfam" id="PF04699">
    <property type="entry name" value="P16-Arc"/>
    <property type="match status" value="1"/>
</dbReference>
<dbReference type="SUPFAM" id="SSF69103">
    <property type="entry name" value="Arp2/3 complex 16 kDa subunit ARPC5"/>
    <property type="match status" value="1"/>
</dbReference>
<evidence type="ECO:0000256" key="5">
    <source>
        <dbReference type="ARBA" id="ARBA00060329"/>
    </source>
</evidence>
<evidence type="ECO:0000256" key="4">
    <source>
        <dbReference type="ARBA" id="ARBA00023212"/>
    </source>
</evidence>
<keyword evidence="7" id="KW-1185">Reference proteome</keyword>
<dbReference type="Gene3D" id="1.25.40.190">
    <property type="entry name" value="Actin-related protein 2/3 complex subunit 5"/>
    <property type="match status" value="1"/>
</dbReference>
<evidence type="ECO:0000313" key="7">
    <source>
        <dbReference type="Proteomes" id="UP000887540"/>
    </source>
</evidence>